<dbReference type="InterPro" id="IPR051104">
    <property type="entry name" value="FAD_monoxygenase"/>
</dbReference>
<dbReference type="SUPFAM" id="SSF51905">
    <property type="entry name" value="FAD/NAD(P)-binding domain"/>
    <property type="match status" value="1"/>
</dbReference>
<evidence type="ECO:0000313" key="6">
    <source>
        <dbReference type="Proteomes" id="UP000001056"/>
    </source>
</evidence>
<keyword evidence="4" id="KW-0560">Oxidoreductase</keyword>
<dbReference type="AlphaFoldDB" id="Q2HI20"/>
<keyword evidence="6" id="KW-1185">Reference proteome</keyword>
<evidence type="ECO:0000256" key="1">
    <source>
        <dbReference type="ARBA" id="ARBA00007992"/>
    </source>
</evidence>
<proteinExistence type="inferred from homology"/>
<dbReference type="InterPro" id="IPR036188">
    <property type="entry name" value="FAD/NAD-bd_sf"/>
</dbReference>
<dbReference type="OrthoDB" id="417877at2759"/>
<dbReference type="Gene3D" id="3.50.50.60">
    <property type="entry name" value="FAD/NAD(P)-binding domain"/>
    <property type="match status" value="1"/>
</dbReference>
<dbReference type="GO" id="GO:0016491">
    <property type="term" value="F:oxidoreductase activity"/>
    <property type="evidence" value="ECO:0007669"/>
    <property type="project" value="UniProtKB-KW"/>
</dbReference>
<dbReference type="Proteomes" id="UP000001056">
    <property type="component" value="Unassembled WGS sequence"/>
</dbReference>
<dbReference type="PANTHER" id="PTHR46720">
    <property type="entry name" value="HYDROXYLASE, PUTATIVE (AFU_ORTHOLOGUE AFUA_3G01460)-RELATED"/>
    <property type="match status" value="1"/>
</dbReference>
<dbReference type="EMBL" id="CH408029">
    <property type="protein sequence ID" value="EAQ91899.1"/>
    <property type="molecule type" value="Genomic_DNA"/>
</dbReference>
<evidence type="ECO:0000256" key="4">
    <source>
        <dbReference type="ARBA" id="ARBA00023002"/>
    </source>
</evidence>
<dbReference type="RefSeq" id="XP_001219355.1">
    <property type="nucleotide sequence ID" value="XM_001219354.1"/>
</dbReference>
<dbReference type="VEuPathDB" id="FungiDB:CHGG_00134"/>
<reference evidence="6" key="1">
    <citation type="journal article" date="2015" name="Genome Announc.">
        <title>Draft genome sequence of the cellulolytic fungus Chaetomium globosum.</title>
        <authorList>
            <person name="Cuomo C.A."/>
            <person name="Untereiner W.A."/>
            <person name="Ma L.-J."/>
            <person name="Grabherr M."/>
            <person name="Birren B.W."/>
        </authorList>
    </citation>
    <scope>NUCLEOTIDE SEQUENCE [LARGE SCALE GENOMIC DNA]</scope>
    <source>
        <strain evidence="6">ATCC 6205 / CBS 148.51 / DSM 1962 / NBRC 6347 / NRRL 1970</strain>
    </source>
</reference>
<keyword evidence="2" id="KW-0285">Flavoprotein</keyword>
<dbReference type="GO" id="GO:0044550">
    <property type="term" value="P:secondary metabolite biosynthetic process"/>
    <property type="evidence" value="ECO:0007669"/>
    <property type="project" value="TreeGrafter"/>
</dbReference>
<evidence type="ECO:0000256" key="2">
    <source>
        <dbReference type="ARBA" id="ARBA00022630"/>
    </source>
</evidence>
<sequence>MASHPRPHLALIGAGITGTTLSLALTRRNIPHTVYEQAAHPTELGAGLGFGPNAARAMAIADPRVGEAFLRECTKRDVRRGAEGEGEAVWIEFLDGTVDWDGGVGGAGARV</sequence>
<protein>
    <recommendedName>
        <fullName evidence="7">FAD-binding domain-containing protein</fullName>
    </recommendedName>
</protein>
<gene>
    <name evidence="5" type="ORF">CHGG_00134</name>
</gene>
<accession>Q2HI20</accession>
<keyword evidence="3" id="KW-0274">FAD</keyword>
<dbReference type="HOGENOM" id="CLU_2158082_0_0_1"/>
<evidence type="ECO:0000256" key="3">
    <source>
        <dbReference type="ARBA" id="ARBA00022827"/>
    </source>
</evidence>
<comment type="similarity">
    <text evidence="1">Belongs to the paxM FAD-dependent monooxygenase family.</text>
</comment>
<dbReference type="InParanoid" id="Q2HI20"/>
<dbReference type="GeneID" id="4387917"/>
<evidence type="ECO:0000313" key="5">
    <source>
        <dbReference type="EMBL" id="EAQ91899.1"/>
    </source>
</evidence>
<organism evidence="5 6">
    <name type="scientific">Chaetomium globosum (strain ATCC 6205 / CBS 148.51 / DSM 1962 / NBRC 6347 / NRRL 1970)</name>
    <name type="common">Soil fungus</name>
    <dbReference type="NCBI Taxonomy" id="306901"/>
    <lineage>
        <taxon>Eukaryota</taxon>
        <taxon>Fungi</taxon>
        <taxon>Dikarya</taxon>
        <taxon>Ascomycota</taxon>
        <taxon>Pezizomycotina</taxon>
        <taxon>Sordariomycetes</taxon>
        <taxon>Sordariomycetidae</taxon>
        <taxon>Sordariales</taxon>
        <taxon>Chaetomiaceae</taxon>
        <taxon>Chaetomium</taxon>
    </lineage>
</organism>
<name>Q2HI20_CHAGB</name>
<dbReference type="STRING" id="306901.Q2HI20"/>
<dbReference type="PANTHER" id="PTHR46720:SF3">
    <property type="entry name" value="FAD-BINDING DOMAIN-CONTAINING PROTEIN-RELATED"/>
    <property type="match status" value="1"/>
</dbReference>
<evidence type="ECO:0008006" key="7">
    <source>
        <dbReference type="Google" id="ProtNLM"/>
    </source>
</evidence>